<accession>A0AAW8EH80</accession>
<dbReference type="RefSeq" id="WP_062364635.1">
    <property type="nucleotide sequence ID" value="NZ_CAIGKF010000001.1"/>
</dbReference>
<organism evidence="1 2">
    <name type="scientific">Variovorax paradoxus</name>
    <dbReference type="NCBI Taxonomy" id="34073"/>
    <lineage>
        <taxon>Bacteria</taxon>
        <taxon>Pseudomonadati</taxon>
        <taxon>Pseudomonadota</taxon>
        <taxon>Betaproteobacteria</taxon>
        <taxon>Burkholderiales</taxon>
        <taxon>Comamonadaceae</taxon>
        <taxon>Variovorax</taxon>
    </lineage>
</organism>
<sequence>MDDQASKRIFAKTEAGRAALAERSSAGRARTALILVNGQDSVQALRATLGPDADVLIQELHRRGLVALRRPAIQAPAPRPVQAPPVPPLDESDRLEPLKREAIARLGPHFGPDAPIIAAALVAATQTAAYNAALGTIEARLALYLGKAGAAQVLAGLRG</sequence>
<dbReference type="AlphaFoldDB" id="A0AAW8EH80"/>
<evidence type="ECO:0000313" key="2">
    <source>
        <dbReference type="Proteomes" id="UP001224845"/>
    </source>
</evidence>
<reference evidence="1" key="1">
    <citation type="submission" date="2023-07" db="EMBL/GenBank/DDBJ databases">
        <title>Sorghum-associated microbial communities from plants grown in Nebraska, USA.</title>
        <authorList>
            <person name="Schachtman D."/>
        </authorList>
    </citation>
    <scope>NUCLEOTIDE SEQUENCE</scope>
    <source>
        <strain evidence="1">DS3315</strain>
    </source>
</reference>
<name>A0AAW8EH80_VARPD</name>
<gene>
    <name evidence="1" type="ORF">J2W39_003404</name>
</gene>
<evidence type="ECO:0000313" key="1">
    <source>
        <dbReference type="EMBL" id="MDP9972162.1"/>
    </source>
</evidence>
<protein>
    <submittedName>
        <fullName evidence="1">Uncharacterized protein</fullName>
    </submittedName>
</protein>
<comment type="caution">
    <text evidence="1">The sequence shown here is derived from an EMBL/GenBank/DDBJ whole genome shotgun (WGS) entry which is preliminary data.</text>
</comment>
<dbReference type="Proteomes" id="UP001224845">
    <property type="component" value="Unassembled WGS sequence"/>
</dbReference>
<dbReference type="EMBL" id="JAUSRV010000008">
    <property type="protein sequence ID" value="MDP9972162.1"/>
    <property type="molecule type" value="Genomic_DNA"/>
</dbReference>
<dbReference type="GeneID" id="99717917"/>
<proteinExistence type="predicted"/>